<comment type="caution">
    <text evidence="2">The sequence shown here is derived from an EMBL/GenBank/DDBJ whole genome shotgun (WGS) entry which is preliminary data.</text>
</comment>
<protein>
    <submittedName>
        <fullName evidence="2">Uncharacterized protein</fullName>
    </submittedName>
</protein>
<evidence type="ECO:0000313" key="3">
    <source>
        <dbReference type="Proteomes" id="UP001208570"/>
    </source>
</evidence>
<dbReference type="Proteomes" id="UP001208570">
    <property type="component" value="Unassembled WGS sequence"/>
</dbReference>
<accession>A0AAD9MZZ8</accession>
<sequence>MMDVRDWSLRYYLPRTPHPWITCFVLVLSIYLVISLYLTYDVIPVENVVVRSRIPGALTYDDVTETSKHAIKVGGDSTTRASFTFEGDPAVTDGSRLLPEISQRASKDFDVIEPSPINGVLGSQFVIAQASKFDTPLGDGTEKKAGFSEKSKLDPESFSLQVTSDMIDNFQVSVSFFVAKDSDVARYPVEDYLDSWLFEMLGFVPDLKGCFRSTVGSAPSERLQEGGGFG</sequence>
<gene>
    <name evidence="2" type="ORF">LSH36_406g02081</name>
</gene>
<evidence type="ECO:0000256" key="1">
    <source>
        <dbReference type="SAM" id="Phobius"/>
    </source>
</evidence>
<keyword evidence="1" id="KW-0472">Membrane</keyword>
<proteinExistence type="predicted"/>
<keyword evidence="1" id="KW-0812">Transmembrane</keyword>
<dbReference type="AlphaFoldDB" id="A0AAD9MZZ8"/>
<feature type="transmembrane region" description="Helical" evidence="1">
    <location>
        <begin position="20"/>
        <end position="40"/>
    </location>
</feature>
<evidence type="ECO:0000313" key="2">
    <source>
        <dbReference type="EMBL" id="KAK2150413.1"/>
    </source>
</evidence>
<organism evidence="2 3">
    <name type="scientific">Paralvinella palmiformis</name>
    <dbReference type="NCBI Taxonomy" id="53620"/>
    <lineage>
        <taxon>Eukaryota</taxon>
        <taxon>Metazoa</taxon>
        <taxon>Spiralia</taxon>
        <taxon>Lophotrochozoa</taxon>
        <taxon>Annelida</taxon>
        <taxon>Polychaeta</taxon>
        <taxon>Sedentaria</taxon>
        <taxon>Canalipalpata</taxon>
        <taxon>Terebellida</taxon>
        <taxon>Terebelliformia</taxon>
        <taxon>Alvinellidae</taxon>
        <taxon>Paralvinella</taxon>
    </lineage>
</organism>
<name>A0AAD9MZZ8_9ANNE</name>
<reference evidence="2" key="1">
    <citation type="journal article" date="2023" name="Mol. Biol. Evol.">
        <title>Third-Generation Sequencing Reveals the Adaptive Role of the Epigenome in Three Deep-Sea Polychaetes.</title>
        <authorList>
            <person name="Perez M."/>
            <person name="Aroh O."/>
            <person name="Sun Y."/>
            <person name="Lan Y."/>
            <person name="Juniper S.K."/>
            <person name="Young C.R."/>
            <person name="Angers B."/>
            <person name="Qian P.Y."/>
        </authorList>
    </citation>
    <scope>NUCLEOTIDE SEQUENCE</scope>
    <source>
        <strain evidence="2">P08H-3</strain>
    </source>
</reference>
<keyword evidence="1" id="KW-1133">Transmembrane helix</keyword>
<dbReference type="EMBL" id="JAODUP010000406">
    <property type="protein sequence ID" value="KAK2150413.1"/>
    <property type="molecule type" value="Genomic_DNA"/>
</dbReference>
<keyword evidence="3" id="KW-1185">Reference proteome</keyword>